<protein>
    <submittedName>
        <fullName evidence="1">Uncharacterized protein</fullName>
    </submittedName>
</protein>
<evidence type="ECO:0000313" key="1">
    <source>
        <dbReference type="EMBL" id="OUE02625.1"/>
    </source>
</evidence>
<accession>A0A251XHR6</accession>
<proteinExistence type="predicted"/>
<sequence>MRARRDVRLGADDGFTPAALACFQKSNAPNTLPWSVIATAGIFCSAAACTSGPTRAAPSSIEYSLWTWRWTNESLRGTGLFY</sequence>
<organism evidence="1 2">
    <name type="scientific">Clavibacter michiganensis subsp. michiganensis</name>
    <dbReference type="NCBI Taxonomy" id="33013"/>
    <lineage>
        <taxon>Bacteria</taxon>
        <taxon>Bacillati</taxon>
        <taxon>Actinomycetota</taxon>
        <taxon>Actinomycetes</taxon>
        <taxon>Micrococcales</taxon>
        <taxon>Microbacteriaceae</taxon>
        <taxon>Clavibacter</taxon>
    </lineage>
</organism>
<evidence type="ECO:0000313" key="2">
    <source>
        <dbReference type="Proteomes" id="UP000195062"/>
    </source>
</evidence>
<keyword evidence="2" id="KW-1185">Reference proteome</keyword>
<dbReference type="Proteomes" id="UP000195062">
    <property type="component" value="Unassembled WGS sequence"/>
</dbReference>
<gene>
    <name evidence="1" type="ORF">CMMCAS07_11445</name>
</gene>
<comment type="caution">
    <text evidence="1">The sequence shown here is derived from an EMBL/GenBank/DDBJ whole genome shotgun (WGS) entry which is preliminary data.</text>
</comment>
<dbReference type="EMBL" id="MDHH01000002">
    <property type="protein sequence ID" value="OUE02625.1"/>
    <property type="molecule type" value="Genomic_DNA"/>
</dbReference>
<reference evidence="1 2" key="1">
    <citation type="submission" date="2016-08" db="EMBL/GenBank/DDBJ databases">
        <title>Genome sequence of Clavibacter michiganensis subsp. michiganensis strain CASJ007.</title>
        <authorList>
            <person name="Thapa S.P."/>
            <person name="Coaker G."/>
        </authorList>
    </citation>
    <scope>NUCLEOTIDE SEQUENCE [LARGE SCALE GENOMIC DNA]</scope>
    <source>
        <strain evidence="1">CASJ007</strain>
    </source>
</reference>
<dbReference type="AlphaFoldDB" id="A0A251XHR6"/>
<name>A0A251XHR6_CLAMM</name>